<evidence type="ECO:0000256" key="1">
    <source>
        <dbReference type="SAM" id="Phobius"/>
    </source>
</evidence>
<organism evidence="2 3">
    <name type="scientific">Caldicellulosiruptor bescii</name>
    <name type="common">Anaerocellum thermophilum</name>
    <dbReference type="NCBI Taxonomy" id="31899"/>
    <lineage>
        <taxon>Bacteria</taxon>
        <taxon>Bacillati</taxon>
        <taxon>Bacillota</taxon>
        <taxon>Bacillota incertae sedis</taxon>
        <taxon>Caldicellulosiruptorales</taxon>
        <taxon>Caldicellulosiruptoraceae</taxon>
        <taxon>Caldicellulosiruptor</taxon>
    </lineage>
</organism>
<evidence type="ECO:0000313" key="2">
    <source>
        <dbReference type="EMBL" id="SMR91559.1"/>
    </source>
</evidence>
<dbReference type="EMBL" id="FXXC01000001">
    <property type="protein sequence ID" value="SMR91559.1"/>
    <property type="molecule type" value="Genomic_DNA"/>
</dbReference>
<feature type="transmembrane region" description="Helical" evidence="1">
    <location>
        <begin position="6"/>
        <end position="25"/>
    </location>
</feature>
<comment type="caution">
    <text evidence="2">The sequence shown here is derived from an EMBL/GenBank/DDBJ whole genome shotgun (WGS) entry which is preliminary data.</text>
</comment>
<gene>
    <name evidence="2" type="ORF">SAMN05216240_0529</name>
</gene>
<dbReference type="Proteomes" id="UP000196803">
    <property type="component" value="Unassembled WGS sequence"/>
</dbReference>
<name>A0ABY1S6A8_CALBS</name>
<keyword evidence="3" id="KW-1185">Reference proteome</keyword>
<protein>
    <submittedName>
        <fullName evidence="2">Uncharacterized protein</fullName>
    </submittedName>
</protein>
<reference evidence="2 3" key="1">
    <citation type="submission" date="2017-05" db="EMBL/GenBank/DDBJ databases">
        <authorList>
            <person name="Varghese N."/>
            <person name="Submissions S."/>
        </authorList>
    </citation>
    <scope>NUCLEOTIDE SEQUENCE [LARGE SCALE GENOMIC DNA]</scope>
    <source>
        <strain evidence="2 3">MACB1020</strain>
    </source>
</reference>
<sequence length="75" mass="8782">MKNVFLVWVVGVLLSIPIFVMLVLLRGIDNNLYYLTVRAFSFFLAFIGIVGFVLSMYYFYKFHKSNSDKTQKKIC</sequence>
<keyword evidence="1" id="KW-0812">Transmembrane</keyword>
<accession>A0ABY1S6A8</accession>
<proteinExistence type="predicted"/>
<keyword evidence="1" id="KW-1133">Transmembrane helix</keyword>
<keyword evidence="1" id="KW-0472">Membrane</keyword>
<evidence type="ECO:0000313" key="3">
    <source>
        <dbReference type="Proteomes" id="UP000196803"/>
    </source>
</evidence>
<feature type="transmembrane region" description="Helical" evidence="1">
    <location>
        <begin position="37"/>
        <end position="60"/>
    </location>
</feature>